<sequence>MEVKQGSGKAHKEIETNNTSYENKDFVTAIQPSKDISLLSNSIVVSIEMGKSFADMPRAVILIGIFLIMGPLNNMVDAEMKVANLIAQNSREWDVEPAKETQCKGIIPIVNDIRYFVNQLNAKGFQWCNRDAKKLAHHVAQPLSTTELPPSWVSCPPPLIKLCLDWDCPPHFSSFTRIL</sequence>
<reference evidence="1 2" key="1">
    <citation type="submission" date="2024-01" db="EMBL/GenBank/DDBJ databases">
        <title>The genomes of 5 underutilized Papilionoideae crops provide insights into root nodulation and disease resistance.</title>
        <authorList>
            <person name="Yuan L."/>
        </authorList>
    </citation>
    <scope>NUCLEOTIDE SEQUENCE [LARGE SCALE GENOMIC DNA]</scope>
    <source>
        <strain evidence="1">LY-2023</strain>
        <tissue evidence="1">Leaf</tissue>
    </source>
</reference>
<dbReference type="EMBL" id="JAYKXN010000003">
    <property type="protein sequence ID" value="KAK7300738.1"/>
    <property type="molecule type" value="Genomic_DNA"/>
</dbReference>
<keyword evidence="2" id="KW-1185">Reference proteome</keyword>
<name>A0AAN9PJT2_CLITE</name>
<dbReference type="AlphaFoldDB" id="A0AAN9PJT2"/>
<protein>
    <submittedName>
        <fullName evidence="1">Uncharacterized protein</fullName>
    </submittedName>
</protein>
<proteinExistence type="predicted"/>
<accession>A0AAN9PJT2</accession>
<comment type="caution">
    <text evidence="1">The sequence shown here is derived from an EMBL/GenBank/DDBJ whole genome shotgun (WGS) entry which is preliminary data.</text>
</comment>
<organism evidence="1 2">
    <name type="scientific">Clitoria ternatea</name>
    <name type="common">Butterfly pea</name>
    <dbReference type="NCBI Taxonomy" id="43366"/>
    <lineage>
        <taxon>Eukaryota</taxon>
        <taxon>Viridiplantae</taxon>
        <taxon>Streptophyta</taxon>
        <taxon>Embryophyta</taxon>
        <taxon>Tracheophyta</taxon>
        <taxon>Spermatophyta</taxon>
        <taxon>Magnoliopsida</taxon>
        <taxon>eudicotyledons</taxon>
        <taxon>Gunneridae</taxon>
        <taxon>Pentapetalae</taxon>
        <taxon>rosids</taxon>
        <taxon>fabids</taxon>
        <taxon>Fabales</taxon>
        <taxon>Fabaceae</taxon>
        <taxon>Papilionoideae</taxon>
        <taxon>50 kb inversion clade</taxon>
        <taxon>NPAAA clade</taxon>
        <taxon>indigoferoid/millettioid clade</taxon>
        <taxon>Phaseoleae</taxon>
        <taxon>Clitoria</taxon>
    </lineage>
</organism>
<evidence type="ECO:0000313" key="1">
    <source>
        <dbReference type="EMBL" id="KAK7300738.1"/>
    </source>
</evidence>
<evidence type="ECO:0000313" key="2">
    <source>
        <dbReference type="Proteomes" id="UP001359559"/>
    </source>
</evidence>
<gene>
    <name evidence="1" type="ORF">RJT34_11587</name>
</gene>
<dbReference type="Proteomes" id="UP001359559">
    <property type="component" value="Unassembled WGS sequence"/>
</dbReference>